<dbReference type="OrthoDB" id="9806724at2"/>
<dbReference type="Pfam" id="PF02910">
    <property type="entry name" value="Succ_DH_flav_C"/>
    <property type="match status" value="1"/>
</dbReference>
<dbReference type="Gene3D" id="3.50.50.60">
    <property type="entry name" value="FAD/NAD(P)-binding domain"/>
    <property type="match status" value="1"/>
</dbReference>
<dbReference type="SUPFAM" id="SSF51905">
    <property type="entry name" value="FAD/NAD(P)-binding domain"/>
    <property type="match status" value="1"/>
</dbReference>
<evidence type="ECO:0000259" key="15">
    <source>
        <dbReference type="Pfam" id="PF02910"/>
    </source>
</evidence>
<keyword evidence="6 13" id="KW-0285">Flavoprotein</keyword>
<dbReference type="InterPro" id="IPR036188">
    <property type="entry name" value="FAD/NAD-bd_sf"/>
</dbReference>
<dbReference type="Proteomes" id="UP000253314">
    <property type="component" value="Unassembled WGS sequence"/>
</dbReference>
<name>A0A366Y5X3_9BACI</name>
<dbReference type="NCBIfam" id="TIGR00551">
    <property type="entry name" value="nadB"/>
    <property type="match status" value="1"/>
</dbReference>
<dbReference type="InterPro" id="IPR027477">
    <property type="entry name" value="Succ_DH/fumarate_Rdtase_cat_sf"/>
</dbReference>
<comment type="catalytic activity">
    <reaction evidence="10">
        <text>L-aspartate + O2 = iminosuccinate + H2O2</text>
        <dbReference type="Rhea" id="RHEA:25876"/>
        <dbReference type="ChEBI" id="CHEBI:15379"/>
        <dbReference type="ChEBI" id="CHEBI:16240"/>
        <dbReference type="ChEBI" id="CHEBI:29991"/>
        <dbReference type="ChEBI" id="CHEBI:77875"/>
        <dbReference type="EC" id="1.4.3.16"/>
    </reaction>
    <physiologicalReaction direction="left-to-right" evidence="10">
        <dbReference type="Rhea" id="RHEA:25877"/>
    </physiologicalReaction>
</comment>
<dbReference type="Gene3D" id="3.90.700.10">
    <property type="entry name" value="Succinate dehydrogenase/fumarate reductase flavoprotein, catalytic domain"/>
    <property type="match status" value="1"/>
</dbReference>
<evidence type="ECO:0000256" key="3">
    <source>
        <dbReference type="ARBA" id="ARBA00008562"/>
    </source>
</evidence>
<gene>
    <name evidence="16" type="ORF">DS031_02360</name>
</gene>
<evidence type="ECO:0000256" key="7">
    <source>
        <dbReference type="ARBA" id="ARBA00022642"/>
    </source>
</evidence>
<dbReference type="InterPro" id="IPR003953">
    <property type="entry name" value="FAD-dep_OxRdtase_2_FAD-bd"/>
</dbReference>
<evidence type="ECO:0000256" key="13">
    <source>
        <dbReference type="RuleBase" id="RU362049"/>
    </source>
</evidence>
<dbReference type="GO" id="GO:0008734">
    <property type="term" value="F:L-aspartate oxidase activity"/>
    <property type="evidence" value="ECO:0007669"/>
    <property type="project" value="UniProtKB-UniRule"/>
</dbReference>
<comment type="similarity">
    <text evidence="3 13">Belongs to the FAD-dependent oxidoreductase 2 family. NadB subfamily.</text>
</comment>
<evidence type="ECO:0000256" key="4">
    <source>
        <dbReference type="ARBA" id="ARBA00012173"/>
    </source>
</evidence>
<dbReference type="FunFam" id="3.90.700.10:FF:000002">
    <property type="entry name" value="L-aspartate oxidase"/>
    <property type="match status" value="1"/>
</dbReference>
<dbReference type="InterPro" id="IPR005288">
    <property type="entry name" value="NadB"/>
</dbReference>
<feature type="domain" description="Fumarate reductase/succinate dehydrogenase flavoprotein-like C-terminal" evidence="15">
    <location>
        <begin position="413"/>
        <end position="510"/>
    </location>
</feature>
<evidence type="ECO:0000256" key="9">
    <source>
        <dbReference type="ARBA" id="ARBA00023002"/>
    </source>
</evidence>
<dbReference type="Gene3D" id="1.20.58.100">
    <property type="entry name" value="Fumarate reductase/succinate dehydrogenase flavoprotein-like, C-terminal domain"/>
    <property type="match status" value="1"/>
</dbReference>
<dbReference type="UniPathway" id="UPA00253">
    <property type="reaction ID" value="UER00326"/>
</dbReference>
<evidence type="ECO:0000256" key="6">
    <source>
        <dbReference type="ARBA" id="ARBA00022630"/>
    </source>
</evidence>
<dbReference type="PIRSF" id="PIRSF000171">
    <property type="entry name" value="SDHA_APRA_LASPO"/>
    <property type="match status" value="1"/>
</dbReference>
<dbReference type="InterPro" id="IPR037099">
    <property type="entry name" value="Fum_R/Succ_DH_flav-like_C_sf"/>
</dbReference>
<evidence type="ECO:0000256" key="12">
    <source>
        <dbReference type="PIRSR" id="PIRSR000171-1"/>
    </source>
</evidence>
<dbReference type="NCBIfam" id="NF005978">
    <property type="entry name" value="PRK08071.1"/>
    <property type="match status" value="1"/>
</dbReference>
<dbReference type="GO" id="GO:0034628">
    <property type="term" value="P:'de novo' NAD+ biosynthetic process from L-aspartate"/>
    <property type="evidence" value="ECO:0007669"/>
    <property type="project" value="TreeGrafter"/>
</dbReference>
<evidence type="ECO:0000256" key="2">
    <source>
        <dbReference type="ARBA" id="ARBA00004950"/>
    </source>
</evidence>
<dbReference type="AlphaFoldDB" id="A0A366Y5X3"/>
<keyword evidence="17" id="KW-1185">Reference proteome</keyword>
<dbReference type="SUPFAM" id="SSF56425">
    <property type="entry name" value="Succinate dehydrogenase/fumarate reductase flavoprotein, catalytic domain"/>
    <property type="match status" value="1"/>
</dbReference>
<dbReference type="PANTHER" id="PTHR42716">
    <property type="entry name" value="L-ASPARTATE OXIDASE"/>
    <property type="match status" value="1"/>
</dbReference>
<dbReference type="InterPro" id="IPR015939">
    <property type="entry name" value="Fum_Rdtase/Succ_DH_flav-like_C"/>
</dbReference>
<evidence type="ECO:0000259" key="14">
    <source>
        <dbReference type="Pfam" id="PF00890"/>
    </source>
</evidence>
<sequence>MKVRQSDVLIIGSGIAGLMVAELLSSHKNVTIITKSKWKHSNSRLAQGGIAAAVTKEDHWLDHFFDTLAAGDEHNSEEMTRLLVKEGLEMVKHLIQIGVPFDRNESGELILAQEGAHRIRRILHAGGDATGHAIVSTLFERVSKHTTIIEEEMVVDLIVENECCQGAWTINSAGEKTFYSSPSVVLAAGGAGGLYPVTSNDASVTGDGFAIAYRAGAKLADLEFVQFHPTMLVCNGQAQGLISEAVRGEGAVLVTESGERLMIGVHEQEDLAPRDVVSRAIFHKIQEGEQVYLDIKDVSNFHERFPTISEMCKKNGIDLQKGLLPVMPGAHFNMGGVSTDQKGRTTLSNLYAVGEVAHTGVHGANRLASNSLLEGIVFAKQAANAILTNGNSRSSSTVPSFAALKSNHYPSKKEIQKVMEKYVGIIRTKQGLQPAVQWFESYLKRISARSIYEEVSIDDVTKLNMLTSGWLIASAALRRTESRGGHYRSDYPLKDQLRWHQQTIYFQKDNQFSHNELVNVR</sequence>
<evidence type="ECO:0000313" key="17">
    <source>
        <dbReference type="Proteomes" id="UP000253314"/>
    </source>
</evidence>
<dbReference type="SUPFAM" id="SSF46977">
    <property type="entry name" value="Succinate dehydrogenase/fumarate reductase flavoprotein C-terminal domain"/>
    <property type="match status" value="1"/>
</dbReference>
<comment type="subcellular location">
    <subcellularLocation>
        <location evidence="13">Cytoplasm</location>
    </subcellularLocation>
</comment>
<dbReference type="PANTHER" id="PTHR42716:SF2">
    <property type="entry name" value="L-ASPARTATE OXIDASE, CHLOROPLASTIC"/>
    <property type="match status" value="1"/>
</dbReference>
<protein>
    <recommendedName>
        <fullName evidence="5 11">L-aspartate oxidase</fullName>
        <ecNumber evidence="4 11">1.4.3.16</ecNumber>
    </recommendedName>
</protein>
<evidence type="ECO:0000256" key="11">
    <source>
        <dbReference type="NCBIfam" id="TIGR00551"/>
    </source>
</evidence>
<keyword evidence="8 13" id="KW-0274">FAD</keyword>
<dbReference type="PRINTS" id="PR00368">
    <property type="entry name" value="FADPNR"/>
</dbReference>
<feature type="domain" description="FAD-dependent oxidoreductase 2 FAD-binding" evidence="14">
    <location>
        <begin position="7"/>
        <end position="372"/>
    </location>
</feature>
<organism evidence="16 17">
    <name type="scientific">Bacillus taeanensis</name>
    <dbReference type="NCBI Taxonomy" id="273032"/>
    <lineage>
        <taxon>Bacteria</taxon>
        <taxon>Bacillati</taxon>
        <taxon>Bacillota</taxon>
        <taxon>Bacilli</taxon>
        <taxon>Bacillales</taxon>
        <taxon>Bacillaceae</taxon>
        <taxon>Bacillus</taxon>
    </lineage>
</organism>
<keyword evidence="9 13" id="KW-0560">Oxidoreductase</keyword>
<evidence type="ECO:0000313" key="16">
    <source>
        <dbReference type="EMBL" id="RBW71611.1"/>
    </source>
</evidence>
<dbReference type="RefSeq" id="WP_113804311.1">
    <property type="nucleotide sequence ID" value="NZ_QOCW01000001.1"/>
</dbReference>
<dbReference type="GO" id="GO:0033765">
    <property type="term" value="F:steroid dehydrogenase activity, acting on the CH-CH group of donors"/>
    <property type="evidence" value="ECO:0007669"/>
    <property type="project" value="UniProtKB-ARBA"/>
</dbReference>
<evidence type="ECO:0000256" key="10">
    <source>
        <dbReference type="ARBA" id="ARBA00048305"/>
    </source>
</evidence>
<comment type="function">
    <text evidence="13">Catalyzes the oxidation of L-aspartate to iminoaspartate.</text>
</comment>
<evidence type="ECO:0000256" key="5">
    <source>
        <dbReference type="ARBA" id="ARBA00021901"/>
    </source>
</evidence>
<proteinExistence type="inferred from homology"/>
<accession>A0A366Y5X3</accession>
<feature type="active site" description="Proton acceptor" evidence="12">
    <location>
        <position position="274"/>
    </location>
</feature>
<keyword evidence="7 13" id="KW-0662">Pyridine nucleotide biosynthesis</keyword>
<dbReference type="EC" id="1.4.3.16" evidence="4 11"/>
<comment type="cofactor">
    <cofactor evidence="1 13">
        <name>FAD</name>
        <dbReference type="ChEBI" id="CHEBI:57692"/>
    </cofactor>
</comment>
<comment type="pathway">
    <text evidence="2 13">Cofactor biosynthesis; NAD(+) biosynthesis; iminoaspartate from L-aspartate (oxidase route): step 1/1.</text>
</comment>
<evidence type="ECO:0000256" key="8">
    <source>
        <dbReference type="ARBA" id="ARBA00022827"/>
    </source>
</evidence>
<dbReference type="EMBL" id="QOCW01000001">
    <property type="protein sequence ID" value="RBW71611.1"/>
    <property type="molecule type" value="Genomic_DNA"/>
</dbReference>
<dbReference type="GO" id="GO:0005737">
    <property type="term" value="C:cytoplasm"/>
    <property type="evidence" value="ECO:0007669"/>
    <property type="project" value="UniProtKB-SubCell"/>
</dbReference>
<comment type="caution">
    <text evidence="16">The sequence shown here is derived from an EMBL/GenBank/DDBJ whole genome shotgun (WGS) entry which is preliminary data.</text>
</comment>
<evidence type="ECO:0000256" key="1">
    <source>
        <dbReference type="ARBA" id="ARBA00001974"/>
    </source>
</evidence>
<reference evidence="16 17" key="1">
    <citation type="submission" date="2018-07" db="EMBL/GenBank/DDBJ databases">
        <title>Lottiidibacillus patelloidae gen. nov., sp. nov., isolated from the intestinal tract of a marine limpet and the reclassification of B. taeanensis BH030017T, B. algicola KMM 3737T and B. hwajinpoensis SW-72T as genus Lottiidibacillus.</title>
        <authorList>
            <person name="Liu R."/>
            <person name="Huang Z."/>
        </authorList>
    </citation>
    <scope>NUCLEOTIDE SEQUENCE [LARGE SCALE GENOMIC DNA]</scope>
    <source>
        <strain evidence="16 17">BH030017</strain>
    </source>
</reference>
<dbReference type="Pfam" id="PF00890">
    <property type="entry name" value="FAD_binding_2"/>
    <property type="match status" value="1"/>
</dbReference>